<organism evidence="1 2">
    <name type="scientific">Glossina pallidipes</name>
    <name type="common">Tsetse fly</name>
    <dbReference type="NCBI Taxonomy" id="7398"/>
    <lineage>
        <taxon>Eukaryota</taxon>
        <taxon>Metazoa</taxon>
        <taxon>Ecdysozoa</taxon>
        <taxon>Arthropoda</taxon>
        <taxon>Hexapoda</taxon>
        <taxon>Insecta</taxon>
        <taxon>Pterygota</taxon>
        <taxon>Neoptera</taxon>
        <taxon>Endopterygota</taxon>
        <taxon>Diptera</taxon>
        <taxon>Brachycera</taxon>
        <taxon>Muscomorpha</taxon>
        <taxon>Hippoboscoidea</taxon>
        <taxon>Glossinidae</taxon>
        <taxon>Glossina</taxon>
    </lineage>
</organism>
<keyword evidence="2" id="KW-1185">Reference proteome</keyword>
<name>A0A1A9Z4E6_GLOPL</name>
<reference evidence="2" key="1">
    <citation type="submission" date="2014-03" db="EMBL/GenBank/DDBJ databases">
        <authorList>
            <person name="Aksoy S."/>
            <person name="Warren W."/>
            <person name="Wilson R.K."/>
        </authorList>
    </citation>
    <scope>NUCLEOTIDE SEQUENCE [LARGE SCALE GENOMIC DNA]</scope>
    <source>
        <strain evidence="2">IAEA</strain>
    </source>
</reference>
<dbReference type="VEuPathDB" id="VectorBase:GPAI003585"/>
<accession>A0A1A9Z4E6</accession>
<reference evidence="1" key="2">
    <citation type="submission" date="2020-05" db="UniProtKB">
        <authorList>
            <consortium name="EnsemblMetazoa"/>
        </authorList>
    </citation>
    <scope>IDENTIFICATION</scope>
    <source>
        <strain evidence="1">IAEA</strain>
    </source>
</reference>
<dbReference type="Proteomes" id="UP000092445">
    <property type="component" value="Unassembled WGS sequence"/>
</dbReference>
<dbReference type="AlphaFoldDB" id="A0A1A9Z4E6"/>
<proteinExistence type="predicted"/>
<evidence type="ECO:0000313" key="2">
    <source>
        <dbReference type="Proteomes" id="UP000092445"/>
    </source>
</evidence>
<evidence type="ECO:0000313" key="1">
    <source>
        <dbReference type="EnsemblMetazoa" id="GPAI003585-PA"/>
    </source>
</evidence>
<dbReference type="EnsemblMetazoa" id="GPAI003585-RA">
    <property type="protein sequence ID" value="GPAI003585-PA"/>
    <property type="gene ID" value="GPAI003585"/>
</dbReference>
<sequence>MNGFIKPMKSYRIVDYFICLLLVKKKLQLMLLLNTNSKSITIPLSSLEEFHFSICPSIYCSNSQSPHNLMKDILTSKWICRVLKTVHVKVKALVTSKFPACFT</sequence>
<protein>
    <submittedName>
        <fullName evidence="1">Uncharacterized protein</fullName>
    </submittedName>
</protein>